<dbReference type="AlphaFoldDB" id="A0A545AF00"/>
<keyword evidence="3" id="KW-1185">Reference proteome</keyword>
<dbReference type="EMBL" id="VIRS01000052">
    <property type="protein sequence ID" value="TQS39916.1"/>
    <property type="molecule type" value="Genomic_DNA"/>
</dbReference>
<dbReference type="Pfam" id="PF11716">
    <property type="entry name" value="MDMPI_N"/>
    <property type="match status" value="1"/>
</dbReference>
<sequence length="216" mass="23427">MTVALRDAQDAFDAAAARFDTLLAEITDVQQLARSRCSGWQVCDVIAHLHLGLAEMITGFAYPTDAPADTDFVSYWRHRPAADPARDVAQARFVRLVSSAYAKPSGLIGHVRPTVDAARRFVALAGDGRIEFQDQILPVGDFIATWVVEIALHHLDVLVDLPGLPRPPANALALIATTLDDLRGDPTRPHDWDDETYALAGSGRIPTDLPGFPLLG</sequence>
<dbReference type="GO" id="GO:0046872">
    <property type="term" value="F:metal ion binding"/>
    <property type="evidence" value="ECO:0007669"/>
    <property type="project" value="InterPro"/>
</dbReference>
<dbReference type="OrthoDB" id="3781681at2"/>
<protein>
    <recommendedName>
        <fullName evidence="1">Mycothiol-dependent maleylpyruvate isomerase metal-binding domain-containing protein</fullName>
    </recommendedName>
</protein>
<dbReference type="Gene3D" id="1.20.120.450">
    <property type="entry name" value="dinb family like domain"/>
    <property type="match status" value="1"/>
</dbReference>
<gene>
    <name evidence="2" type="ORF">FL583_37545</name>
</gene>
<name>A0A545AF00_9ACTN</name>
<organism evidence="2 3">
    <name type="scientific">Cryptosporangium phraense</name>
    <dbReference type="NCBI Taxonomy" id="2593070"/>
    <lineage>
        <taxon>Bacteria</taxon>
        <taxon>Bacillati</taxon>
        <taxon>Actinomycetota</taxon>
        <taxon>Actinomycetes</taxon>
        <taxon>Cryptosporangiales</taxon>
        <taxon>Cryptosporangiaceae</taxon>
        <taxon>Cryptosporangium</taxon>
    </lineage>
</organism>
<accession>A0A545AF00</accession>
<dbReference type="InParanoid" id="A0A545AF00"/>
<dbReference type="InterPro" id="IPR034660">
    <property type="entry name" value="DinB/YfiT-like"/>
</dbReference>
<comment type="caution">
    <text evidence="2">The sequence shown here is derived from an EMBL/GenBank/DDBJ whole genome shotgun (WGS) entry which is preliminary data.</text>
</comment>
<dbReference type="RefSeq" id="WP_142709675.1">
    <property type="nucleotide sequence ID" value="NZ_VIRS01000052.1"/>
</dbReference>
<reference evidence="2 3" key="1">
    <citation type="submission" date="2019-07" db="EMBL/GenBank/DDBJ databases">
        <title>Cryptosporangium phraense sp. nov., isolated from plant litter.</title>
        <authorList>
            <person name="Suriyachadkun C."/>
        </authorList>
    </citation>
    <scope>NUCLEOTIDE SEQUENCE [LARGE SCALE GENOMIC DNA]</scope>
    <source>
        <strain evidence="2 3">A-T 5661</strain>
    </source>
</reference>
<evidence type="ECO:0000313" key="3">
    <source>
        <dbReference type="Proteomes" id="UP000317982"/>
    </source>
</evidence>
<dbReference type="InterPro" id="IPR024344">
    <property type="entry name" value="MDMPI_metal-binding"/>
</dbReference>
<proteinExistence type="predicted"/>
<evidence type="ECO:0000259" key="1">
    <source>
        <dbReference type="Pfam" id="PF11716"/>
    </source>
</evidence>
<feature type="domain" description="Mycothiol-dependent maleylpyruvate isomerase metal-binding" evidence="1">
    <location>
        <begin position="13"/>
        <end position="157"/>
    </location>
</feature>
<dbReference type="SUPFAM" id="SSF109854">
    <property type="entry name" value="DinB/YfiT-like putative metalloenzymes"/>
    <property type="match status" value="1"/>
</dbReference>
<dbReference type="Proteomes" id="UP000317982">
    <property type="component" value="Unassembled WGS sequence"/>
</dbReference>
<evidence type="ECO:0000313" key="2">
    <source>
        <dbReference type="EMBL" id="TQS39916.1"/>
    </source>
</evidence>